<dbReference type="InterPro" id="IPR036779">
    <property type="entry name" value="LysM_dom_sf"/>
</dbReference>
<name>A0A8J3M0N9_9MICO</name>
<evidence type="ECO:0000259" key="2">
    <source>
        <dbReference type="PROSITE" id="PS51782"/>
    </source>
</evidence>
<evidence type="ECO:0000313" key="4">
    <source>
        <dbReference type="Proteomes" id="UP000617531"/>
    </source>
</evidence>
<dbReference type="RefSeq" id="WP_191282180.1">
    <property type="nucleotide sequence ID" value="NZ_BNAI01000001.1"/>
</dbReference>
<reference evidence="3" key="1">
    <citation type="journal article" date="2014" name="Int. J. Syst. Evol. Microbiol.">
        <title>Complete genome sequence of Corynebacterium casei LMG S-19264T (=DSM 44701T), isolated from a smear-ripened cheese.</title>
        <authorList>
            <consortium name="US DOE Joint Genome Institute (JGI-PGF)"/>
            <person name="Walter F."/>
            <person name="Albersmeier A."/>
            <person name="Kalinowski J."/>
            <person name="Ruckert C."/>
        </authorList>
    </citation>
    <scope>NUCLEOTIDE SEQUENCE</scope>
    <source>
        <strain evidence="3">CGMCC 1.16548</strain>
    </source>
</reference>
<feature type="compositionally biased region" description="Basic and acidic residues" evidence="1">
    <location>
        <begin position="1"/>
        <end position="11"/>
    </location>
</feature>
<keyword evidence="4" id="KW-1185">Reference proteome</keyword>
<evidence type="ECO:0000256" key="1">
    <source>
        <dbReference type="SAM" id="MobiDB-lite"/>
    </source>
</evidence>
<dbReference type="SMART" id="SM00257">
    <property type="entry name" value="LysM"/>
    <property type="match status" value="3"/>
</dbReference>
<feature type="region of interest" description="Disordered" evidence="1">
    <location>
        <begin position="64"/>
        <end position="83"/>
    </location>
</feature>
<feature type="region of interest" description="Disordered" evidence="1">
    <location>
        <begin position="229"/>
        <end position="248"/>
    </location>
</feature>
<feature type="domain" description="LysM" evidence="2">
    <location>
        <begin position="246"/>
        <end position="290"/>
    </location>
</feature>
<dbReference type="CDD" id="cd00118">
    <property type="entry name" value="LysM"/>
    <property type="match status" value="3"/>
</dbReference>
<dbReference type="PANTHER" id="PTHR33734">
    <property type="entry name" value="LYSM DOMAIN-CONTAINING GPI-ANCHORED PROTEIN 2"/>
    <property type="match status" value="1"/>
</dbReference>
<reference evidence="3" key="2">
    <citation type="submission" date="2020-09" db="EMBL/GenBank/DDBJ databases">
        <authorList>
            <person name="Sun Q."/>
            <person name="Zhou Y."/>
        </authorList>
    </citation>
    <scope>NUCLEOTIDE SEQUENCE</scope>
    <source>
        <strain evidence="3">CGMCC 1.16548</strain>
    </source>
</reference>
<dbReference type="AlphaFoldDB" id="A0A8J3M0N9"/>
<dbReference type="PANTHER" id="PTHR33734:SF22">
    <property type="entry name" value="MEMBRANE-BOUND LYTIC MUREIN TRANSGLYCOSYLASE D"/>
    <property type="match status" value="1"/>
</dbReference>
<proteinExistence type="predicted"/>
<comment type="caution">
    <text evidence="3">The sequence shown here is derived from an EMBL/GenBank/DDBJ whole genome shotgun (WGS) entry which is preliminary data.</text>
</comment>
<sequence length="438" mass="44908">MTDVRDAEDTPRPLFPGLVSSDPTPTGARHRGSRRRAPLGEGFRKTLPFVVASAMTMGLNLTGPVEPVSAAPKKPAKPKADFSSSMRSLIGTAARVATGGGNAAAATSYTVQAGDTVAAIAGRHGLSTASVLALNGLGWKSLIFPGQVLKLAPGATVAPTSTQEGGRYTIARGDTISRIAARFGVPVESVLSANGLGWSSIIYPGQTIAIPAVAAPAAPQIELVSATSPTAPTAPAAPTARPAPTSSYTIKSGDTISSIAARFGVTTQAVLAANGLTASSIIYPGQTIVIPAAGGSSAGGASGGSVTTLTAEQEGNARIIIQVGREQGVPDYGIIIALATAMQESSLRNINYGDRDSVGLFQQRTSTGWGTIDDIMNPYHSAYLFYQGRSGYTRGLLDISGWQSMALTVAAQKVQVSAYPDAYAKWETSARAWFAALA</sequence>
<protein>
    <recommendedName>
        <fullName evidence="2">LysM domain-containing protein</fullName>
    </recommendedName>
</protein>
<accession>A0A8J3M0N9</accession>
<dbReference type="PROSITE" id="PS51782">
    <property type="entry name" value="LYSM"/>
    <property type="match status" value="3"/>
</dbReference>
<evidence type="ECO:0000313" key="3">
    <source>
        <dbReference type="EMBL" id="GHF10220.1"/>
    </source>
</evidence>
<dbReference type="Pfam" id="PF01476">
    <property type="entry name" value="LysM"/>
    <property type="match status" value="3"/>
</dbReference>
<dbReference type="GO" id="GO:0008932">
    <property type="term" value="F:lytic endotransglycosylase activity"/>
    <property type="evidence" value="ECO:0007669"/>
    <property type="project" value="TreeGrafter"/>
</dbReference>
<dbReference type="EMBL" id="BNAI01000001">
    <property type="protein sequence ID" value="GHF10220.1"/>
    <property type="molecule type" value="Genomic_DNA"/>
</dbReference>
<feature type="region of interest" description="Disordered" evidence="1">
    <location>
        <begin position="1"/>
        <end position="40"/>
    </location>
</feature>
<dbReference type="Proteomes" id="UP000617531">
    <property type="component" value="Unassembled WGS sequence"/>
</dbReference>
<dbReference type="SUPFAM" id="SSF54106">
    <property type="entry name" value="LysM domain"/>
    <property type="match status" value="3"/>
</dbReference>
<dbReference type="InterPro" id="IPR018392">
    <property type="entry name" value="LysM"/>
</dbReference>
<dbReference type="Gene3D" id="3.10.350.10">
    <property type="entry name" value="LysM domain"/>
    <property type="match status" value="3"/>
</dbReference>
<organism evidence="3 4">
    <name type="scientific">Pseudolysinimonas yzui</name>
    <dbReference type="NCBI Taxonomy" id="2708254"/>
    <lineage>
        <taxon>Bacteria</taxon>
        <taxon>Bacillati</taxon>
        <taxon>Actinomycetota</taxon>
        <taxon>Actinomycetes</taxon>
        <taxon>Micrococcales</taxon>
        <taxon>Microbacteriaceae</taxon>
        <taxon>Pseudolysinimonas</taxon>
    </lineage>
</organism>
<gene>
    <name evidence="3" type="ORF">GCM10011600_09170</name>
</gene>
<feature type="domain" description="LysM" evidence="2">
    <location>
        <begin position="166"/>
        <end position="210"/>
    </location>
</feature>
<feature type="compositionally biased region" description="Basic residues" evidence="1">
    <location>
        <begin position="28"/>
        <end position="37"/>
    </location>
</feature>
<feature type="domain" description="LysM" evidence="2">
    <location>
        <begin position="107"/>
        <end position="151"/>
    </location>
</feature>